<evidence type="ECO:0000256" key="1">
    <source>
        <dbReference type="SAM" id="MobiDB-lite"/>
    </source>
</evidence>
<feature type="compositionally biased region" description="Acidic residues" evidence="1">
    <location>
        <begin position="15"/>
        <end position="27"/>
    </location>
</feature>
<reference evidence="3 4" key="1">
    <citation type="submission" date="2015-09" db="EMBL/GenBank/DDBJ databases">
        <title>Draft genome of the parasitic nematode Teladorsagia circumcincta isolate WARC Sus (inbred).</title>
        <authorList>
            <person name="Mitreva M."/>
        </authorList>
    </citation>
    <scope>NUCLEOTIDE SEQUENCE [LARGE SCALE GENOMIC DNA]</scope>
    <source>
        <strain evidence="3 4">S</strain>
    </source>
</reference>
<accession>A0A2G9UZV4</accession>
<proteinExistence type="predicted"/>
<keyword evidence="4" id="KW-1185">Reference proteome</keyword>
<protein>
    <recommendedName>
        <fullName evidence="2">ZSWIM8 TPR repeats domain-containing protein</fullName>
    </recommendedName>
</protein>
<organism evidence="3 4">
    <name type="scientific">Teladorsagia circumcincta</name>
    <name type="common">Brown stomach worm</name>
    <name type="synonym">Ostertagia circumcincta</name>
    <dbReference type="NCBI Taxonomy" id="45464"/>
    <lineage>
        <taxon>Eukaryota</taxon>
        <taxon>Metazoa</taxon>
        <taxon>Ecdysozoa</taxon>
        <taxon>Nematoda</taxon>
        <taxon>Chromadorea</taxon>
        <taxon>Rhabditida</taxon>
        <taxon>Rhabditina</taxon>
        <taxon>Rhabditomorpha</taxon>
        <taxon>Strongyloidea</taxon>
        <taxon>Trichostrongylidae</taxon>
        <taxon>Teladorsagia</taxon>
    </lineage>
</organism>
<dbReference type="PANTHER" id="PTHR22619:SF1">
    <property type="entry name" value="ZINC FINGER SWIM DOMAIN-CONTAINING PROTEIN 8"/>
    <property type="match status" value="1"/>
</dbReference>
<dbReference type="AlphaFoldDB" id="A0A2G9UZV4"/>
<evidence type="ECO:0000313" key="4">
    <source>
        <dbReference type="Proteomes" id="UP000230423"/>
    </source>
</evidence>
<sequence length="221" mass="25204">MIVLGPTRRDMFSNAEDDEDEDDEEGAEEMKSFIAYEEEEDENLGNRKEKQRFTLPDDSDEDDDDRTAIQGNRLWRLLELVDSAHPLLRGEARTKFLLFVSWNSLVPLRYLRIAQRLLDQLKCLKSEINQSHGAPDPTDGGHEQAAVWALDVDSLHTSIRRLLIKYCVPAPAVHWSLYGTAPDCGGMVNGDERAREPEGIWNLMAIAREMFVPGTRMRCLC</sequence>
<evidence type="ECO:0000313" key="3">
    <source>
        <dbReference type="EMBL" id="PIO75771.1"/>
    </source>
</evidence>
<feature type="domain" description="ZSWIM8 TPR repeats" evidence="2">
    <location>
        <begin position="148"/>
        <end position="211"/>
    </location>
</feature>
<dbReference type="Pfam" id="PF25572">
    <property type="entry name" value="TPR_ZSWIM8"/>
    <property type="match status" value="1"/>
</dbReference>
<evidence type="ECO:0000259" key="2">
    <source>
        <dbReference type="Pfam" id="PF25572"/>
    </source>
</evidence>
<dbReference type="PANTHER" id="PTHR22619">
    <property type="entry name" value="ZINC FINGER SWIM DOMAIN CONTAINING PROTEIN 4, 5, 6"/>
    <property type="match status" value="1"/>
</dbReference>
<dbReference type="OrthoDB" id="10013584at2759"/>
<dbReference type="Proteomes" id="UP000230423">
    <property type="component" value="Unassembled WGS sequence"/>
</dbReference>
<gene>
    <name evidence="3" type="ORF">TELCIR_02176</name>
</gene>
<dbReference type="EMBL" id="KZ345107">
    <property type="protein sequence ID" value="PIO75771.1"/>
    <property type="molecule type" value="Genomic_DNA"/>
</dbReference>
<dbReference type="GO" id="GO:0031462">
    <property type="term" value="C:Cul2-RING ubiquitin ligase complex"/>
    <property type="evidence" value="ECO:0007669"/>
    <property type="project" value="TreeGrafter"/>
</dbReference>
<dbReference type="InterPro" id="IPR057945">
    <property type="entry name" value="TPR_ZSWIM8"/>
</dbReference>
<feature type="region of interest" description="Disordered" evidence="1">
    <location>
        <begin position="1"/>
        <end position="66"/>
    </location>
</feature>
<name>A0A2G9UZV4_TELCI</name>